<name>A0A168G3B1_CORDF</name>
<reference evidence="2 3" key="1">
    <citation type="journal article" date="2016" name="Genome Biol. Evol.">
        <title>Divergent and convergent evolution of fungal pathogenicity.</title>
        <authorList>
            <person name="Shang Y."/>
            <person name="Xiao G."/>
            <person name="Zheng P."/>
            <person name="Cen K."/>
            <person name="Zhan S."/>
            <person name="Wang C."/>
        </authorList>
    </citation>
    <scope>NUCLEOTIDE SEQUENCE [LARGE SCALE GENOMIC DNA]</scope>
    <source>
        <strain evidence="2 3">RCEF 1005</strain>
    </source>
</reference>
<dbReference type="AlphaFoldDB" id="A0A168G3B1"/>
<proteinExistence type="predicted"/>
<keyword evidence="3" id="KW-1185">Reference proteome</keyword>
<dbReference type="Proteomes" id="UP000076881">
    <property type="component" value="Unassembled WGS sequence"/>
</dbReference>
<sequence length="284" mass="30669">MALTAALATTALPSPMTTPFAVPSSCTGNFNFTTTVRSTAGIYTYSNVCLLNIAPDVPECNHGQTPSATHTDLALTYSPAVCPSAWTAYDLQIEAAGSGNSRLSSAWCCPSGFTPTGNADYYQGSAIRACAQTLAQNTSLSSAWKDHGRELITIQLLETPWLITWAKSDTKTLSPRPPSLGDRCTRAEISTWVPGAKVSESDRICYQSEHGPDWLGSSLFWFLVVGLPVIVITIPSVWCCCILPGRKKRRERRAQDKREIAARVANAAVPGTQRVHELSGDPYL</sequence>
<protein>
    <submittedName>
        <fullName evidence="2">Uncharacterized protein</fullName>
    </submittedName>
</protein>
<dbReference type="EMBL" id="AZHF01000004">
    <property type="protein sequence ID" value="OAA75965.1"/>
    <property type="molecule type" value="Genomic_DNA"/>
</dbReference>
<evidence type="ECO:0000313" key="3">
    <source>
        <dbReference type="Proteomes" id="UP000076881"/>
    </source>
</evidence>
<evidence type="ECO:0000313" key="2">
    <source>
        <dbReference type="EMBL" id="OAA75965.1"/>
    </source>
</evidence>
<dbReference type="OrthoDB" id="5149999at2759"/>
<evidence type="ECO:0000256" key="1">
    <source>
        <dbReference type="SAM" id="Phobius"/>
    </source>
</evidence>
<keyword evidence="1" id="KW-0812">Transmembrane</keyword>
<feature type="transmembrane region" description="Helical" evidence="1">
    <location>
        <begin position="219"/>
        <end position="243"/>
    </location>
</feature>
<comment type="caution">
    <text evidence="2">The sequence shown here is derived from an EMBL/GenBank/DDBJ whole genome shotgun (WGS) entry which is preliminary data.</text>
</comment>
<accession>A0A168G3B1</accession>
<organism evidence="2 3">
    <name type="scientific">Akanthomyces lecanii RCEF 1005</name>
    <dbReference type="NCBI Taxonomy" id="1081108"/>
    <lineage>
        <taxon>Eukaryota</taxon>
        <taxon>Fungi</taxon>
        <taxon>Dikarya</taxon>
        <taxon>Ascomycota</taxon>
        <taxon>Pezizomycotina</taxon>
        <taxon>Sordariomycetes</taxon>
        <taxon>Hypocreomycetidae</taxon>
        <taxon>Hypocreales</taxon>
        <taxon>Cordycipitaceae</taxon>
        <taxon>Akanthomyces</taxon>
        <taxon>Cordyceps confragosa</taxon>
    </lineage>
</organism>
<gene>
    <name evidence="2" type="ORF">LEL_05649</name>
</gene>
<keyword evidence="1" id="KW-0472">Membrane</keyword>
<keyword evidence="1" id="KW-1133">Transmembrane helix</keyword>